<dbReference type="PANTHER" id="PTHR48043">
    <property type="entry name" value="EG:EG0003.4 PROTEIN-RELATED"/>
    <property type="match status" value="1"/>
</dbReference>
<accession>A0A1W2TQH3</accession>
<organism evidence="3">
    <name type="scientific">Rosellinia necatrix</name>
    <name type="common">White root-rot fungus</name>
    <dbReference type="NCBI Taxonomy" id="77044"/>
    <lineage>
        <taxon>Eukaryota</taxon>
        <taxon>Fungi</taxon>
        <taxon>Dikarya</taxon>
        <taxon>Ascomycota</taxon>
        <taxon>Pezizomycotina</taxon>
        <taxon>Sordariomycetes</taxon>
        <taxon>Xylariomycetidae</taxon>
        <taxon>Xylariales</taxon>
        <taxon>Xylariaceae</taxon>
        <taxon>Rosellinia</taxon>
    </lineage>
</organism>
<keyword evidence="2 3" id="KW-0808">Transferase</keyword>
<dbReference type="AlphaFoldDB" id="A0A1W2TQH3"/>
<name>A0A1W2TQH3_ROSNE</name>
<dbReference type="InterPro" id="IPR050271">
    <property type="entry name" value="UDP-glycosyltransferase"/>
</dbReference>
<keyword evidence="3" id="KW-0456">Lyase</keyword>
<dbReference type="EMBL" id="DF977497">
    <property type="protein sequence ID" value="GAP90684.1"/>
    <property type="molecule type" value="Genomic_DNA"/>
</dbReference>
<sequence>MVMAQRRTILFFTNSDFGQANVVLSTIYELLRQNKLDIHVASWAPLKPRLESLSKKAQDDNPAELIAPVAFHDLASFPGFLEFAKKNASRRKADVPHPPGRLGAERIALLAVRFLSAWGPDAHLALLGWATDLVKQLDPALVVVDPHLVPVHDMARSLKRKYAVLSPCTMAEGLISEQPWLAAYWKFPAFSTGFPYPLPWSNLIENYYCKRTIEDAANDPQVKVVNQARSAHGLHEPLGSFTPWVKDIPHICPSLPEIDLPLSFPSNVYNCGPIMLPSPPIVESDPGLLAWLEKRPTVLMALGTHFEAYAATVREQAVGLRVLLDARPDIQVLWKLKTEAASEGDGKDSLKTILGKEIEGGRVRIESWLKPDPVAILRSGHVVCAVHHGGANSYFEATWAGIPHVILAMWYDTFDYATRIEYLGVGVYGNRAASRNCKVDKENYQAPLMVDGKEFGDALLKVVGRGKADQKASAMKTRAANLGEVCRKSGGRIEAARIISNLCFEGKEPSQKIY</sequence>
<evidence type="ECO:0000256" key="1">
    <source>
        <dbReference type="ARBA" id="ARBA00022676"/>
    </source>
</evidence>
<evidence type="ECO:0000256" key="2">
    <source>
        <dbReference type="ARBA" id="ARBA00022679"/>
    </source>
</evidence>
<dbReference type="PANTHER" id="PTHR48043:SF145">
    <property type="entry name" value="FI06409P-RELATED"/>
    <property type="match status" value="1"/>
</dbReference>
<proteinExistence type="predicted"/>
<dbReference type="GO" id="GO:0008446">
    <property type="term" value="F:GDP-mannose 4,6-dehydratase activity"/>
    <property type="evidence" value="ECO:0007669"/>
    <property type="project" value="UniProtKB-EC"/>
</dbReference>
<gene>
    <name evidence="3" type="ORF">SAMD00023353_5200060</name>
</gene>
<dbReference type="Proteomes" id="UP000054516">
    <property type="component" value="Unassembled WGS sequence"/>
</dbReference>
<dbReference type="STRING" id="77044.A0A1W2TQH3"/>
<evidence type="ECO:0000313" key="4">
    <source>
        <dbReference type="Proteomes" id="UP000054516"/>
    </source>
</evidence>
<dbReference type="OMA" id="DYGQANV"/>
<reference evidence="3" key="1">
    <citation type="submission" date="2016-03" db="EMBL/GenBank/DDBJ databases">
        <title>Draft genome sequence of Rosellinia necatrix.</title>
        <authorList>
            <person name="Kanematsu S."/>
        </authorList>
    </citation>
    <scope>NUCLEOTIDE SEQUENCE [LARGE SCALE GENOMIC DNA]</scope>
    <source>
        <strain evidence="3">W97</strain>
    </source>
</reference>
<dbReference type="GO" id="GO:0008194">
    <property type="term" value="F:UDP-glycosyltransferase activity"/>
    <property type="evidence" value="ECO:0007669"/>
    <property type="project" value="TreeGrafter"/>
</dbReference>
<protein>
    <submittedName>
        <fullName evidence="3">Putative glycosyltransferase family 1 protein</fullName>
        <ecNumber evidence="3">4.2.1.47</ecNumber>
    </submittedName>
</protein>
<keyword evidence="1" id="KW-0328">Glycosyltransferase</keyword>
<dbReference type="Gene3D" id="3.40.50.2000">
    <property type="entry name" value="Glycogen Phosphorylase B"/>
    <property type="match status" value="2"/>
</dbReference>
<dbReference type="SUPFAM" id="SSF53756">
    <property type="entry name" value="UDP-Glycosyltransferase/glycogen phosphorylase"/>
    <property type="match status" value="1"/>
</dbReference>
<keyword evidence="4" id="KW-1185">Reference proteome</keyword>
<dbReference type="OrthoDB" id="5835829at2759"/>
<evidence type="ECO:0000313" key="3">
    <source>
        <dbReference type="EMBL" id="GAP90684.1"/>
    </source>
</evidence>
<dbReference type="EC" id="4.2.1.47" evidence="3"/>